<dbReference type="InterPro" id="IPR036188">
    <property type="entry name" value="FAD/NAD-bd_sf"/>
</dbReference>
<evidence type="ECO:0000256" key="1">
    <source>
        <dbReference type="ARBA" id="ARBA00010815"/>
    </source>
</evidence>
<dbReference type="Gene3D" id="3.40.50.150">
    <property type="entry name" value="Vaccinia Virus protein VP39"/>
    <property type="match status" value="2"/>
</dbReference>
<evidence type="ECO:0000313" key="2">
    <source>
        <dbReference type="EMBL" id="CAK0889523.1"/>
    </source>
</evidence>
<proteinExistence type="inferred from homology"/>
<dbReference type="SUPFAM" id="SSF51905">
    <property type="entry name" value="FAD/NAD(P)-binding domain"/>
    <property type="match status" value="1"/>
</dbReference>
<reference evidence="2" key="1">
    <citation type="submission" date="2023-10" db="EMBL/GenBank/DDBJ databases">
        <authorList>
            <person name="Chen Y."/>
            <person name="Shah S."/>
            <person name="Dougan E. K."/>
            <person name="Thang M."/>
            <person name="Chan C."/>
        </authorList>
    </citation>
    <scope>NUCLEOTIDE SEQUENCE [LARGE SCALE GENOMIC DNA]</scope>
</reference>
<accession>A0ABN9WRY9</accession>
<protein>
    <recommendedName>
        <fullName evidence="4">Cyclopropane-fatty-acyl-phospholipid synthase</fullName>
    </recommendedName>
</protein>
<sequence length="1171" mass="129147">MVAVLSFMSNHWMLHRLRPKWRTPKHRSSDYVRRLHQALAAAGAKTRAGVDVAKVVEVEAASEGQPRKLLVCDAQGRPVDEEPFDHVVFATHSDQAREILERSEFLPPLAAKGGAAAGLAQVLETLGRFPFQKNEVVVHHDPRLMPNSRRCWSAWNTLSLGAEAAEGAGGGLSVTYWVGALQGVRRRAGAEEERELFVTVNPPAGALDEARVLKRYQMGHPVLTADGLLQGASRLRQVQGAMGGRIFFAGAWAQYGFHEDGLRSAREVCELLGAPMDSWPQERVPLVAPSLLGSLCTWALCRGMGGLVKHGLLRMVLPNGDERVFGDGDNGPLAWAGVTAEEVTLMVHSERFLLRVLLDPGMGFAEAYMAGEVTPLPDVTDFFRLMLGNGGSNKDKASSPLQWSPVAMLAAAGKAWNTALHARSANTAVGGSAKNIRAHYDLSNEMFQLFLDRTMTYSSGIFDPEVEELQQKAPTPSGDGERAQDFLELAQTKKLDRLLDLIELKDGDEVLEIGCGWGSLAIRAATRCPGLKRWVAITISREQQKEALARIRTAGLEGKIRVEICDYREAAQRFGTGAFSKACSCEMIEAVGHEFLPAYFAAIDACLCPGGLCSIQAICVPDERYPTYRKGSDFIRKHVFPGSHLVSVAAVEEALVEGSTSLVLDRTLDKGPFSVGLSYAKTLREWRRRFALHETEVLGQLDLVGGQSFDVPFLRKWHYYFAYCEVGFEVRHIDTYQLLLRRSAEGSVAEVGKTAKARSRRFDGDAMHKGLGAQPGPAEGVKAWMTKRLVAWGQRLLDQGRMPDAVARAGIRFKLAQKIREEEGGLDVEARQAKKIAFVEQLQGMPIAICTAEANEQHYEVPPRFYELFLGPRKKYSGCIYPQGADNALAPRAAELLPEAEDRSLAQIVERAGIEDGMCVLDLGCGWGSFSLYLAERMPSCLVVGVSNSHGQREHILGVARDRGLANLQIVTLDVSKAPLRELALKALAEARSERGLAAPEGFDRCVSVEMMEHMKNYDLLLASVAACLRPGGRLFVHIFTHTRFAYHFEAKSEADWMARYFFAGGTMPSADLFFYFQKDLRIVQHWAVNGKHYQLTAEGWLQNLDSNAEEALALLRTTYPAGTEQMWMQRWRAFCMACAELWGYNDGNEWTVSHYLFERPGAAATCAGGP</sequence>
<dbReference type="Pfam" id="PF02353">
    <property type="entry name" value="CMAS"/>
    <property type="match status" value="2"/>
</dbReference>
<organism evidence="2 3">
    <name type="scientific">Prorocentrum cordatum</name>
    <dbReference type="NCBI Taxonomy" id="2364126"/>
    <lineage>
        <taxon>Eukaryota</taxon>
        <taxon>Sar</taxon>
        <taxon>Alveolata</taxon>
        <taxon>Dinophyceae</taxon>
        <taxon>Prorocentrales</taxon>
        <taxon>Prorocentraceae</taxon>
        <taxon>Prorocentrum</taxon>
    </lineage>
</organism>
<dbReference type="CDD" id="cd02440">
    <property type="entry name" value="AdoMet_MTases"/>
    <property type="match status" value="2"/>
</dbReference>
<dbReference type="SUPFAM" id="SSF53335">
    <property type="entry name" value="S-adenosyl-L-methionine-dependent methyltransferases"/>
    <property type="match status" value="2"/>
</dbReference>
<name>A0ABN9WRY9_9DINO</name>
<evidence type="ECO:0008006" key="4">
    <source>
        <dbReference type="Google" id="ProtNLM"/>
    </source>
</evidence>
<dbReference type="PANTHER" id="PTHR43832">
    <property type="match status" value="1"/>
</dbReference>
<gene>
    <name evidence="2" type="ORF">PCOR1329_LOCUS70030</name>
</gene>
<comment type="caution">
    <text evidence="2">The sequence shown here is derived from an EMBL/GenBank/DDBJ whole genome shotgun (WGS) entry which is preliminary data.</text>
</comment>
<dbReference type="EMBL" id="CAUYUJ010019226">
    <property type="protein sequence ID" value="CAK0889523.1"/>
    <property type="molecule type" value="Genomic_DNA"/>
</dbReference>
<comment type="similarity">
    <text evidence="1">Belongs to the CFA/CMAS family.</text>
</comment>
<dbReference type="Proteomes" id="UP001189429">
    <property type="component" value="Unassembled WGS sequence"/>
</dbReference>
<dbReference type="PANTHER" id="PTHR43832:SF1">
    <property type="entry name" value="S-ADENOSYL-L-METHIONINE-DEPENDENT METHYLTRANSFERASES SUPERFAMILY PROTEIN"/>
    <property type="match status" value="1"/>
</dbReference>
<evidence type="ECO:0000313" key="3">
    <source>
        <dbReference type="Proteomes" id="UP001189429"/>
    </source>
</evidence>
<dbReference type="InterPro" id="IPR029063">
    <property type="entry name" value="SAM-dependent_MTases_sf"/>
</dbReference>
<keyword evidence="3" id="KW-1185">Reference proteome</keyword>